<dbReference type="InterPro" id="IPR006160">
    <property type="entry name" value="SCFA_transpt_AtoE"/>
</dbReference>
<evidence type="ECO:0000256" key="2">
    <source>
        <dbReference type="SAM" id="Phobius"/>
    </source>
</evidence>
<protein>
    <submittedName>
        <fullName evidence="3">Short-chain fatty acid transporter</fullName>
    </submittedName>
</protein>
<feature type="transmembrane region" description="Helical" evidence="2">
    <location>
        <begin position="159"/>
        <end position="177"/>
    </location>
</feature>
<keyword evidence="2" id="KW-0472">Membrane</keyword>
<accession>A0ABP7DI38</accession>
<dbReference type="PANTHER" id="PTHR41983">
    <property type="entry name" value="SHORT-CHAIN FATTY ACID TRANSPORTER-RELATED"/>
    <property type="match status" value="1"/>
</dbReference>
<feature type="transmembrane region" description="Helical" evidence="2">
    <location>
        <begin position="211"/>
        <end position="234"/>
    </location>
</feature>
<gene>
    <name evidence="3" type="ORF">GCM10022377_17900</name>
</gene>
<evidence type="ECO:0000256" key="1">
    <source>
        <dbReference type="SAM" id="MobiDB-lite"/>
    </source>
</evidence>
<evidence type="ECO:0000313" key="3">
    <source>
        <dbReference type="EMBL" id="GAA3704673.1"/>
    </source>
</evidence>
<sequence length="467" mass="49193">MRTNSVPPGPRPEADPDDRGRGAVLASVMRPINHVVERLIPSALVFAIALTFVVAALALALTDAGPVAVVESWGVGLAGLLSFMTQMALILLLGHILANTRPVRALLTRAARVPRTAVQAYVFVFLVAAAASLITWGLGLVVGGLLAREVAAQGRERGLRLHFPLLVAAGFAGFVVWHMGYSASGPLAAATPDSFVTEQIGRPLPISETIFAPWNLAAIGATVVLVAAAIILIAPRGRDRVVELEVDARERGVAVEDDVVTPADRVDASRVPTLLLGLLLVAYLVIHFAGGGSLTLDIVNWSFLALILLLVRNPFELIALTKDAASNVGEILLQFPLYAGILGIMSGTGLIQMFSDFFVSVSTPVTFGLFAFLSAGLVNFFVPSGGGQFAIQAPILLEAAERIGVDPAVAIMAVAYGDQWTNMIQPFWALPLLAIAGLKMRDILGYTTVVLIVSGAVFATTMLLVSL</sequence>
<organism evidence="3 4">
    <name type="scientific">Zhihengliuella alba</name>
    <dbReference type="NCBI Taxonomy" id="547018"/>
    <lineage>
        <taxon>Bacteria</taxon>
        <taxon>Bacillati</taxon>
        <taxon>Actinomycetota</taxon>
        <taxon>Actinomycetes</taxon>
        <taxon>Micrococcales</taxon>
        <taxon>Micrococcaceae</taxon>
        <taxon>Zhihengliuella</taxon>
    </lineage>
</organism>
<feature type="region of interest" description="Disordered" evidence="1">
    <location>
        <begin position="1"/>
        <end position="20"/>
    </location>
</feature>
<keyword evidence="2" id="KW-1133">Transmembrane helix</keyword>
<dbReference type="PANTHER" id="PTHR41983:SF2">
    <property type="entry name" value="SHORT-CHAIN FATTY ACID TRANSPORTER-RELATED"/>
    <property type="match status" value="1"/>
</dbReference>
<name>A0ABP7DI38_9MICC</name>
<feature type="transmembrane region" description="Helical" evidence="2">
    <location>
        <begin position="274"/>
        <end position="292"/>
    </location>
</feature>
<keyword evidence="4" id="KW-1185">Reference proteome</keyword>
<dbReference type="EMBL" id="BAABCJ010000002">
    <property type="protein sequence ID" value="GAA3704673.1"/>
    <property type="molecule type" value="Genomic_DNA"/>
</dbReference>
<feature type="transmembrane region" description="Helical" evidence="2">
    <location>
        <begin position="331"/>
        <end position="351"/>
    </location>
</feature>
<dbReference type="Proteomes" id="UP001501536">
    <property type="component" value="Unassembled WGS sequence"/>
</dbReference>
<feature type="transmembrane region" description="Helical" evidence="2">
    <location>
        <begin position="73"/>
        <end position="98"/>
    </location>
</feature>
<evidence type="ECO:0000313" key="4">
    <source>
        <dbReference type="Proteomes" id="UP001501536"/>
    </source>
</evidence>
<feature type="transmembrane region" description="Helical" evidence="2">
    <location>
        <begin position="118"/>
        <end position="147"/>
    </location>
</feature>
<reference evidence="4" key="1">
    <citation type="journal article" date="2019" name="Int. J. Syst. Evol. Microbiol.">
        <title>The Global Catalogue of Microorganisms (GCM) 10K type strain sequencing project: providing services to taxonomists for standard genome sequencing and annotation.</title>
        <authorList>
            <consortium name="The Broad Institute Genomics Platform"/>
            <consortium name="The Broad Institute Genome Sequencing Center for Infectious Disease"/>
            <person name="Wu L."/>
            <person name="Ma J."/>
        </authorList>
    </citation>
    <scope>NUCLEOTIDE SEQUENCE [LARGE SCALE GENOMIC DNA]</scope>
    <source>
        <strain evidence="4">JCM 16961</strain>
    </source>
</reference>
<dbReference type="Pfam" id="PF02667">
    <property type="entry name" value="SCFA_trans"/>
    <property type="match status" value="1"/>
</dbReference>
<keyword evidence="2" id="KW-0812">Transmembrane</keyword>
<comment type="caution">
    <text evidence="3">The sequence shown here is derived from an EMBL/GenBank/DDBJ whole genome shotgun (WGS) entry which is preliminary data.</text>
</comment>
<proteinExistence type="predicted"/>
<feature type="transmembrane region" description="Helical" evidence="2">
    <location>
        <begin position="357"/>
        <end position="382"/>
    </location>
</feature>
<feature type="transmembrane region" description="Helical" evidence="2">
    <location>
        <begin position="39"/>
        <end position="61"/>
    </location>
</feature>
<feature type="transmembrane region" description="Helical" evidence="2">
    <location>
        <begin position="298"/>
        <end position="319"/>
    </location>
</feature>
<feature type="transmembrane region" description="Helical" evidence="2">
    <location>
        <begin position="443"/>
        <end position="465"/>
    </location>
</feature>